<reference evidence="2 3" key="1">
    <citation type="submission" date="2019-10" db="EMBL/GenBank/DDBJ databases">
        <title>Rudanella paleaurantiibacter sp. nov., isolated from sludge.</title>
        <authorList>
            <person name="Xu S.Q."/>
        </authorList>
    </citation>
    <scope>NUCLEOTIDE SEQUENCE [LARGE SCALE GENOMIC DNA]</scope>
    <source>
        <strain evidence="2 3">HX-22-17</strain>
    </source>
</reference>
<dbReference type="AlphaFoldDB" id="A0A7J5TX06"/>
<accession>A0A7J5TX06</accession>
<sequence length="263" mass="28066">MMIFRFALLLFLMSPDLMQAQSVVGTWQGTMTSPQNESVQVVSMLTLRQSGANYTGELVLQLSGARETYTVSAAMQNNLLAGTATYPTDQTAYQFEAMLQNGKLVVGVGLLNIPVMGGVFTKVAKTAATGSSAKPAGTTAGGGPDGLPRNSRLVGAWAHTRYYGSGEFYGSVRTTLFFYPDGRIGSGDSSGNASMGGSSVSSNSDGVQILEGVRWYTKGSDQIWIRNVGGGADRLYAEYGMATDGQKMLLYRNGGKQIYYRTQ</sequence>
<evidence type="ECO:0008006" key="4">
    <source>
        <dbReference type="Google" id="ProtNLM"/>
    </source>
</evidence>
<comment type="caution">
    <text evidence="2">The sequence shown here is derived from an EMBL/GenBank/DDBJ whole genome shotgun (WGS) entry which is preliminary data.</text>
</comment>
<proteinExistence type="predicted"/>
<keyword evidence="3" id="KW-1185">Reference proteome</keyword>
<feature type="chain" id="PRO_5029851273" description="Lipocalin-like domain-containing protein" evidence="1">
    <location>
        <begin position="21"/>
        <end position="263"/>
    </location>
</feature>
<evidence type="ECO:0000313" key="2">
    <source>
        <dbReference type="EMBL" id="KAB7727956.1"/>
    </source>
</evidence>
<dbReference type="EMBL" id="WELI01000009">
    <property type="protein sequence ID" value="KAB7727956.1"/>
    <property type="molecule type" value="Genomic_DNA"/>
</dbReference>
<evidence type="ECO:0000256" key="1">
    <source>
        <dbReference type="SAM" id="SignalP"/>
    </source>
</evidence>
<dbReference type="Proteomes" id="UP000488299">
    <property type="component" value="Unassembled WGS sequence"/>
</dbReference>
<name>A0A7J5TX06_9BACT</name>
<evidence type="ECO:0000313" key="3">
    <source>
        <dbReference type="Proteomes" id="UP000488299"/>
    </source>
</evidence>
<organism evidence="2 3">
    <name type="scientific">Rudanella paleaurantiibacter</name>
    <dbReference type="NCBI Taxonomy" id="2614655"/>
    <lineage>
        <taxon>Bacteria</taxon>
        <taxon>Pseudomonadati</taxon>
        <taxon>Bacteroidota</taxon>
        <taxon>Cytophagia</taxon>
        <taxon>Cytophagales</taxon>
        <taxon>Cytophagaceae</taxon>
        <taxon>Rudanella</taxon>
    </lineage>
</organism>
<dbReference type="RefSeq" id="WP_152125907.1">
    <property type="nucleotide sequence ID" value="NZ_WELI01000009.1"/>
</dbReference>
<keyword evidence="1" id="KW-0732">Signal</keyword>
<protein>
    <recommendedName>
        <fullName evidence="4">Lipocalin-like domain-containing protein</fullName>
    </recommendedName>
</protein>
<gene>
    <name evidence="2" type="ORF">F5984_19560</name>
</gene>
<feature type="signal peptide" evidence="1">
    <location>
        <begin position="1"/>
        <end position="20"/>
    </location>
</feature>